<protein>
    <recommendedName>
        <fullName evidence="3">BTB domain-containing protein</fullName>
    </recommendedName>
</protein>
<proteinExistence type="predicted"/>
<dbReference type="OrthoDB" id="3058213at2759"/>
<accession>A0A550BV09</accession>
<keyword evidence="2" id="KW-1185">Reference proteome</keyword>
<name>A0A550BV09_9AGAR</name>
<evidence type="ECO:0000313" key="1">
    <source>
        <dbReference type="EMBL" id="TRM56343.1"/>
    </source>
</evidence>
<dbReference type="EMBL" id="VDMD01000072">
    <property type="protein sequence ID" value="TRM56343.1"/>
    <property type="molecule type" value="Genomic_DNA"/>
</dbReference>
<dbReference type="STRING" id="97359.A0A550BV09"/>
<reference evidence="1 2" key="1">
    <citation type="journal article" date="2019" name="New Phytol.">
        <title>Comparative genomics reveals unique wood-decay strategies and fruiting body development in the Schizophyllaceae.</title>
        <authorList>
            <person name="Almasi E."/>
            <person name="Sahu N."/>
            <person name="Krizsan K."/>
            <person name="Balint B."/>
            <person name="Kovacs G.M."/>
            <person name="Kiss B."/>
            <person name="Cseklye J."/>
            <person name="Drula E."/>
            <person name="Henrissat B."/>
            <person name="Nagy I."/>
            <person name="Chovatia M."/>
            <person name="Adam C."/>
            <person name="LaButti K."/>
            <person name="Lipzen A."/>
            <person name="Riley R."/>
            <person name="Grigoriev I.V."/>
            <person name="Nagy L.G."/>
        </authorList>
    </citation>
    <scope>NUCLEOTIDE SEQUENCE [LARGE SCALE GENOMIC DNA]</scope>
    <source>
        <strain evidence="1 2">NL-1724</strain>
    </source>
</reference>
<dbReference type="AlphaFoldDB" id="A0A550BV09"/>
<dbReference type="Proteomes" id="UP000320762">
    <property type="component" value="Unassembled WGS sequence"/>
</dbReference>
<organism evidence="1 2">
    <name type="scientific">Schizophyllum amplum</name>
    <dbReference type="NCBI Taxonomy" id="97359"/>
    <lineage>
        <taxon>Eukaryota</taxon>
        <taxon>Fungi</taxon>
        <taxon>Dikarya</taxon>
        <taxon>Basidiomycota</taxon>
        <taxon>Agaricomycotina</taxon>
        <taxon>Agaricomycetes</taxon>
        <taxon>Agaricomycetidae</taxon>
        <taxon>Agaricales</taxon>
        <taxon>Schizophyllaceae</taxon>
        <taxon>Schizophyllum</taxon>
    </lineage>
</organism>
<gene>
    <name evidence="1" type="ORF">BD626DRAFT_575806</name>
</gene>
<comment type="caution">
    <text evidence="1">The sequence shown here is derived from an EMBL/GenBank/DDBJ whole genome shotgun (WGS) entry which is preliminary data.</text>
</comment>
<sequence length="322" mass="36272">MLGDSMLIAARRHPFFYYSGQTVMQTMDDKDPTLFCINAHILCTRTVFYKDMFECLQTSTTLDGTSDEHPIYVPFQTKQFEAFVAYLYKGPDDWPGDQGRDLDFLRSILQVSAFLDCDDGYRWAVKNLDPLPHMSPALRLHLASAYRVDGWVEPAFKALVDLQNPLPSYPDALEYFTLPDLAIIAHTRENIRKSRQLWMLCPPPMHSICKNSLKCQAAWTSTWWKGLGPRVFHPDTPMSGLQVQKLLEGDKIAGICKECKANVLARMAEKDALRKEELVVAESLAQMQELQMGCPFGALKAFAAFGAPSNSPQSMPPVPSQV</sequence>
<evidence type="ECO:0008006" key="3">
    <source>
        <dbReference type="Google" id="ProtNLM"/>
    </source>
</evidence>
<evidence type="ECO:0000313" key="2">
    <source>
        <dbReference type="Proteomes" id="UP000320762"/>
    </source>
</evidence>